<feature type="transmembrane region" description="Helical" evidence="1">
    <location>
        <begin position="80"/>
        <end position="101"/>
    </location>
</feature>
<keyword evidence="1" id="KW-0812">Transmembrane</keyword>
<evidence type="ECO:0000256" key="1">
    <source>
        <dbReference type="SAM" id="Phobius"/>
    </source>
</evidence>
<sequence>MLCMLKNGFVLGQLSAQSRCILTYGANARQLCEFLTLTPAVFVTVQAADFLHDETIRKLITWHWAGKVLFLLGTPLLEHLTGFFFLEALHLCLLLCLLLALKIEDAQPTTSHFLITPQGHQANNVKDVKVRNSESDKDTRDTTLSLAENCNTLVGSARIFTDPPSVLASEITLKEHYTKHDCIEDALLRSPYTNGIEPIHCSHGHSMGRLFII</sequence>
<keyword evidence="1" id="KW-0472">Membrane</keyword>
<dbReference type="Proteomes" id="UP000887575">
    <property type="component" value="Unassembled WGS sequence"/>
</dbReference>
<dbReference type="AlphaFoldDB" id="A0AAF3ENW9"/>
<proteinExistence type="predicted"/>
<evidence type="ECO:0000313" key="3">
    <source>
        <dbReference type="WBParaSite" id="MBELARI_LOCUS1576"/>
    </source>
</evidence>
<keyword evidence="1" id="KW-1133">Transmembrane helix</keyword>
<dbReference type="WBParaSite" id="MBELARI_LOCUS1576">
    <property type="protein sequence ID" value="MBELARI_LOCUS1576"/>
    <property type="gene ID" value="MBELARI_LOCUS1576"/>
</dbReference>
<evidence type="ECO:0000313" key="2">
    <source>
        <dbReference type="Proteomes" id="UP000887575"/>
    </source>
</evidence>
<protein>
    <submittedName>
        <fullName evidence="3">Uncharacterized protein</fullName>
    </submittedName>
</protein>
<keyword evidence="2" id="KW-1185">Reference proteome</keyword>
<reference evidence="3" key="1">
    <citation type="submission" date="2024-02" db="UniProtKB">
        <authorList>
            <consortium name="WormBaseParasite"/>
        </authorList>
    </citation>
    <scope>IDENTIFICATION</scope>
</reference>
<accession>A0AAF3ENW9</accession>
<name>A0AAF3ENW9_9BILA</name>
<organism evidence="2 3">
    <name type="scientific">Mesorhabditis belari</name>
    <dbReference type="NCBI Taxonomy" id="2138241"/>
    <lineage>
        <taxon>Eukaryota</taxon>
        <taxon>Metazoa</taxon>
        <taxon>Ecdysozoa</taxon>
        <taxon>Nematoda</taxon>
        <taxon>Chromadorea</taxon>
        <taxon>Rhabditida</taxon>
        <taxon>Rhabditina</taxon>
        <taxon>Rhabditomorpha</taxon>
        <taxon>Rhabditoidea</taxon>
        <taxon>Rhabditidae</taxon>
        <taxon>Mesorhabditinae</taxon>
        <taxon>Mesorhabditis</taxon>
    </lineage>
</organism>